<reference evidence="3" key="1">
    <citation type="submission" date="2017-03" db="EMBL/GenBank/DDBJ databases">
        <title>Phytopthora megakarya and P. palmivora, two closely related causual agents of cacao black pod achieved similar genome size and gene model numbers by different mechanisms.</title>
        <authorList>
            <person name="Ali S."/>
            <person name="Shao J."/>
            <person name="Larry D.J."/>
            <person name="Kronmiller B."/>
            <person name="Shen D."/>
            <person name="Strem M.D."/>
            <person name="Melnick R.L."/>
            <person name="Guiltinan M.J."/>
            <person name="Tyler B.M."/>
            <person name="Meinhardt L.W."/>
            <person name="Bailey B.A."/>
        </authorList>
    </citation>
    <scope>NUCLEOTIDE SEQUENCE [LARGE SCALE GENOMIC DNA]</scope>
    <source>
        <strain evidence="3">zdho120</strain>
    </source>
</reference>
<comment type="caution">
    <text evidence="2">The sequence shown here is derived from an EMBL/GenBank/DDBJ whole genome shotgun (WGS) entry which is preliminary data.</text>
</comment>
<evidence type="ECO:0000313" key="2">
    <source>
        <dbReference type="EMBL" id="OWZ07924.1"/>
    </source>
</evidence>
<evidence type="ECO:0000313" key="3">
    <source>
        <dbReference type="Proteomes" id="UP000198211"/>
    </source>
</evidence>
<protein>
    <submittedName>
        <fullName evidence="2">Uncharacterized protein</fullName>
    </submittedName>
</protein>
<keyword evidence="3" id="KW-1185">Reference proteome</keyword>
<dbReference type="AlphaFoldDB" id="A0A225VRZ5"/>
<name>A0A225VRZ5_9STRA</name>
<feature type="region of interest" description="Disordered" evidence="1">
    <location>
        <begin position="1"/>
        <end position="63"/>
    </location>
</feature>
<dbReference type="EMBL" id="NBNE01003346">
    <property type="protein sequence ID" value="OWZ07924.1"/>
    <property type="molecule type" value="Genomic_DNA"/>
</dbReference>
<accession>A0A225VRZ5</accession>
<feature type="compositionally biased region" description="Basic and acidic residues" evidence="1">
    <location>
        <begin position="27"/>
        <end position="37"/>
    </location>
</feature>
<dbReference type="Proteomes" id="UP000198211">
    <property type="component" value="Unassembled WGS sequence"/>
</dbReference>
<sequence>MVHAIQVQDPGSESEGIPVSDGSDSEGEMRRISEEKLVGTGGASQQPYPVRTRANAPEGSRIPERRPLVTGIIKNEIVVHIAGPETHTDLAAGNVWIAISHPTDRCLYAFRGCEDVHEAGECPMEEFFNQTHKWYDPTRHAGLFPEQEEKMLTKDARRVGIRYEPSVLSAAYTRM</sequence>
<gene>
    <name evidence="2" type="ORF">PHMEG_00019613</name>
</gene>
<evidence type="ECO:0000256" key="1">
    <source>
        <dbReference type="SAM" id="MobiDB-lite"/>
    </source>
</evidence>
<organism evidence="2 3">
    <name type="scientific">Phytophthora megakarya</name>
    <dbReference type="NCBI Taxonomy" id="4795"/>
    <lineage>
        <taxon>Eukaryota</taxon>
        <taxon>Sar</taxon>
        <taxon>Stramenopiles</taxon>
        <taxon>Oomycota</taxon>
        <taxon>Peronosporomycetes</taxon>
        <taxon>Peronosporales</taxon>
        <taxon>Peronosporaceae</taxon>
        <taxon>Phytophthora</taxon>
    </lineage>
</organism>
<proteinExistence type="predicted"/>